<feature type="compositionally biased region" description="Low complexity" evidence="3">
    <location>
        <begin position="222"/>
        <end position="236"/>
    </location>
</feature>
<evidence type="ECO:0000256" key="2">
    <source>
        <dbReference type="RuleBase" id="RU003971"/>
    </source>
</evidence>
<feature type="region of interest" description="Disordered" evidence="3">
    <location>
        <begin position="187"/>
        <end position="207"/>
    </location>
</feature>
<name>A0A8K0DMI7_IGNLU</name>
<organism evidence="7 8">
    <name type="scientific">Ignelater luminosus</name>
    <name type="common">Cucubano</name>
    <name type="synonym">Pyrophorus luminosus</name>
    <dbReference type="NCBI Taxonomy" id="2038154"/>
    <lineage>
        <taxon>Eukaryota</taxon>
        <taxon>Metazoa</taxon>
        <taxon>Ecdysozoa</taxon>
        <taxon>Arthropoda</taxon>
        <taxon>Hexapoda</taxon>
        <taxon>Insecta</taxon>
        <taxon>Pterygota</taxon>
        <taxon>Neoptera</taxon>
        <taxon>Endopterygota</taxon>
        <taxon>Coleoptera</taxon>
        <taxon>Polyphaga</taxon>
        <taxon>Elateriformia</taxon>
        <taxon>Elateroidea</taxon>
        <taxon>Elateridae</taxon>
        <taxon>Agrypninae</taxon>
        <taxon>Pyrophorini</taxon>
        <taxon>Ignelater</taxon>
    </lineage>
</organism>
<feature type="domain" description="Caspase family p20" evidence="6">
    <location>
        <begin position="383"/>
        <end position="513"/>
    </location>
</feature>
<evidence type="ECO:0000313" key="7">
    <source>
        <dbReference type="EMBL" id="KAF2903100.1"/>
    </source>
</evidence>
<dbReference type="InterPro" id="IPR015917">
    <property type="entry name" value="Pept_C14A"/>
</dbReference>
<evidence type="ECO:0000256" key="1">
    <source>
        <dbReference type="ARBA" id="ARBA00010134"/>
    </source>
</evidence>
<feature type="region of interest" description="Disordered" evidence="3">
    <location>
        <begin position="220"/>
        <end position="257"/>
    </location>
</feature>
<dbReference type="GO" id="GO:0006508">
    <property type="term" value="P:proteolysis"/>
    <property type="evidence" value="ECO:0007669"/>
    <property type="project" value="UniProtKB-KW"/>
</dbReference>
<evidence type="ECO:0000256" key="4">
    <source>
        <dbReference type="SAM" id="SignalP"/>
    </source>
</evidence>
<feature type="compositionally biased region" description="Polar residues" evidence="3">
    <location>
        <begin position="237"/>
        <end position="257"/>
    </location>
</feature>
<proteinExistence type="inferred from homology"/>
<dbReference type="PANTHER" id="PTHR47901">
    <property type="entry name" value="CASPASE RECRUITMENT DOMAIN-CONTAINING PROTEIN 18"/>
    <property type="match status" value="1"/>
</dbReference>
<dbReference type="InterPro" id="IPR002138">
    <property type="entry name" value="Pept_C14_p10"/>
</dbReference>
<dbReference type="PANTHER" id="PTHR47901:SF3">
    <property type="entry name" value="CASPASE-1"/>
    <property type="match status" value="1"/>
</dbReference>
<comment type="similarity">
    <text evidence="1 2">Belongs to the peptidase C14A family.</text>
</comment>
<dbReference type="SUPFAM" id="SSF52129">
    <property type="entry name" value="Caspase-like"/>
    <property type="match status" value="1"/>
</dbReference>
<evidence type="ECO:0000259" key="6">
    <source>
        <dbReference type="PROSITE" id="PS50208"/>
    </source>
</evidence>
<feature type="domain" description="Caspase family p10" evidence="5">
    <location>
        <begin position="532"/>
        <end position="610"/>
    </location>
</feature>
<dbReference type="InterPro" id="IPR002398">
    <property type="entry name" value="Pept_C14"/>
</dbReference>
<gene>
    <name evidence="7" type="ORF">ILUMI_03088</name>
</gene>
<dbReference type="Proteomes" id="UP000801492">
    <property type="component" value="Unassembled WGS sequence"/>
</dbReference>
<dbReference type="EMBL" id="VTPC01001111">
    <property type="protein sequence ID" value="KAF2903100.1"/>
    <property type="molecule type" value="Genomic_DNA"/>
</dbReference>
<dbReference type="GO" id="GO:0006915">
    <property type="term" value="P:apoptotic process"/>
    <property type="evidence" value="ECO:0007669"/>
    <property type="project" value="UniProtKB-KW"/>
</dbReference>
<dbReference type="InterPro" id="IPR029030">
    <property type="entry name" value="Caspase-like_dom_sf"/>
</dbReference>
<dbReference type="AlphaFoldDB" id="A0A8K0DMI7"/>
<dbReference type="OrthoDB" id="6414280at2759"/>
<dbReference type="Pfam" id="PF00656">
    <property type="entry name" value="Peptidase_C14"/>
    <property type="match status" value="1"/>
</dbReference>
<feature type="chain" id="PRO_5035463690" evidence="4">
    <location>
        <begin position="27"/>
        <end position="614"/>
    </location>
</feature>
<keyword evidence="8" id="KW-1185">Reference proteome</keyword>
<dbReference type="InterPro" id="IPR001309">
    <property type="entry name" value="Pept_C14_p20"/>
</dbReference>
<dbReference type="PRINTS" id="PR00376">
    <property type="entry name" value="IL1BCENZYME"/>
</dbReference>
<evidence type="ECO:0000256" key="3">
    <source>
        <dbReference type="SAM" id="MobiDB-lite"/>
    </source>
</evidence>
<dbReference type="InterPro" id="IPR011600">
    <property type="entry name" value="Pept_C14_caspase"/>
</dbReference>
<sequence length="614" mass="69220">MRTKNFLIFLCSIVTVSLLLIIFGQQKPSTIQNIVTSTHQQLRNFKDTLRDAETKTLVADEKYLKQLGFVDKPRLYPNDVWRNTSLPVIVTYVMEGQESQAVGFINNFGRVLPNNTVLIYNLGLGNYGLRTLLNYCNSSRCQVVSFSLNEFPSHVEDDALHAYRPLIIQESVAASCPVEDKMPFFSKSNKKNEKSSSNSSSVNNDGQNIIHSTSETSFFQERTITTSRTQTRTTIQAVGSNPSSSGTGSLHSLPDINSSINYNRTTSLLLSPERKISWSAYALSTKPSYTSSISTDARPFQRSTEVYRSTPPRTAFSANPLSVSNYNWRTNPTLESRNITLPTSRVTSEDLRQKLTIKVKKSTKFYDDPRETKVPTYRTRAKTRGRLLLINNIKFIDEKLVRTGAELDEFNLVKLFGQMGFEIDKYRNLSKEDMKKKIISFRSNSSLKKVDIGTVIIMSHGNSKERGDSTEVVCTDGKVLETTWIIDQFNTESCPYLSKKPKIFIFQCCRGSNLQGVQTDGIPLVVPRPICDMLVAYSTIPGFASHRDPKNGTWYIQAICKVFMEHAHDTDVESLLKMVDSALSTLVSDSGSRQTSSFENRGFKTCYFHPQLSQ</sequence>
<feature type="signal peptide" evidence="4">
    <location>
        <begin position="1"/>
        <end position="26"/>
    </location>
</feature>
<reference evidence="7" key="1">
    <citation type="submission" date="2019-08" db="EMBL/GenBank/DDBJ databases">
        <title>The genome of the North American firefly Photinus pyralis.</title>
        <authorList>
            <consortium name="Photinus pyralis genome working group"/>
            <person name="Fallon T.R."/>
            <person name="Sander Lower S.E."/>
            <person name="Weng J.-K."/>
        </authorList>
    </citation>
    <scope>NUCLEOTIDE SEQUENCE</scope>
    <source>
        <strain evidence="7">TRF0915ILg1</strain>
        <tissue evidence="7">Whole body</tissue>
    </source>
</reference>
<dbReference type="SMART" id="SM00115">
    <property type="entry name" value="CASc"/>
    <property type="match status" value="1"/>
</dbReference>
<dbReference type="PROSITE" id="PS50208">
    <property type="entry name" value="CASPASE_P20"/>
    <property type="match status" value="1"/>
</dbReference>
<dbReference type="GO" id="GO:0004197">
    <property type="term" value="F:cysteine-type endopeptidase activity"/>
    <property type="evidence" value="ECO:0007669"/>
    <property type="project" value="InterPro"/>
</dbReference>
<accession>A0A8K0DMI7</accession>
<protein>
    <submittedName>
        <fullName evidence="7">Uncharacterized protein</fullName>
    </submittedName>
</protein>
<dbReference type="Gene3D" id="3.40.50.1460">
    <property type="match status" value="1"/>
</dbReference>
<keyword evidence="4" id="KW-0732">Signal</keyword>
<evidence type="ECO:0000313" key="8">
    <source>
        <dbReference type="Proteomes" id="UP000801492"/>
    </source>
</evidence>
<dbReference type="Gene3D" id="3.30.70.1470">
    <property type="entry name" value="Caspase-like"/>
    <property type="match status" value="1"/>
</dbReference>
<feature type="compositionally biased region" description="Low complexity" evidence="3">
    <location>
        <begin position="195"/>
        <end position="204"/>
    </location>
</feature>
<dbReference type="PROSITE" id="PS50207">
    <property type="entry name" value="CASPASE_P10"/>
    <property type="match status" value="1"/>
</dbReference>
<evidence type="ECO:0000259" key="5">
    <source>
        <dbReference type="PROSITE" id="PS50207"/>
    </source>
</evidence>
<comment type="caution">
    <text evidence="7">The sequence shown here is derived from an EMBL/GenBank/DDBJ whole genome shotgun (WGS) entry which is preliminary data.</text>
</comment>